<accession>A0ACA9Y5H3</accession>
<organism evidence="1 2">
    <name type="scientific">[Candida] jaroonii</name>
    <dbReference type="NCBI Taxonomy" id="467808"/>
    <lineage>
        <taxon>Eukaryota</taxon>
        <taxon>Fungi</taxon>
        <taxon>Dikarya</taxon>
        <taxon>Ascomycota</taxon>
        <taxon>Saccharomycotina</taxon>
        <taxon>Pichiomycetes</taxon>
        <taxon>Debaryomycetaceae</taxon>
        <taxon>Yamadazyma</taxon>
    </lineage>
</organism>
<proteinExistence type="predicted"/>
<gene>
    <name evidence="1" type="ORF">CLIB1444_03S02586</name>
</gene>
<evidence type="ECO:0000313" key="1">
    <source>
        <dbReference type="EMBL" id="CAH6720018.1"/>
    </source>
</evidence>
<comment type="caution">
    <text evidence="1">The sequence shown here is derived from an EMBL/GenBank/DDBJ whole genome shotgun (WGS) entry which is preliminary data.</text>
</comment>
<dbReference type="EMBL" id="CALSDN010000003">
    <property type="protein sequence ID" value="CAH6720018.1"/>
    <property type="molecule type" value="Genomic_DNA"/>
</dbReference>
<reference evidence="1" key="1">
    <citation type="submission" date="2022-06" db="EMBL/GenBank/DDBJ databases">
        <authorList>
            <person name="Legras J.-L."/>
            <person name="Devillers H."/>
            <person name="Grondin C."/>
        </authorList>
    </citation>
    <scope>NUCLEOTIDE SEQUENCE</scope>
    <source>
        <strain evidence="1">CLIB 1444</strain>
    </source>
</reference>
<name>A0ACA9Y5H3_9ASCO</name>
<sequence length="506" mass="58354">MIYQYSEKVIIILASALLALIFCVKKLHSLYLSNKWNCQEVLRIKHDYFGIQNAKKLFAYRNEGRDLQMQRNLFIDYNTETLRQTLLGKDLIYTCSIENIKAVVNHQFEDFSIGYRHEAFKPLLGDGIFATEGPKWKIAKTVLRPQFTRDQISDLHNLEIHVKNFAARIREFKGEKFDVQDLVLKLTLDASTDFLFNESVGSLTSQDYVSGGYTFEEAFNKVQKYIFARGLLQSLYWIYNPKDFRECLDVIHTFTHSFVEKALKMTSSEIEDKIAKSGGYVFIYELVKITRDPKILHDHLLNIMLAGRNTTSALISSLILELARNPQVYEKLKNEVYLHFGDNENCDLDSINIDTMKKCNYLRHVVNEGLRLYPSVPQNYRCAKKNTTLPTGGGADGSKKVFIEKGQVVFMSFYSLQRSERFYGKDANEFNPDRWESIKNPGGFMPFLSGPRICLGQQFAITEASYIILRFCQLFPNLKSFETEYPPRISANATMKLRDGVFVSCS</sequence>
<dbReference type="Proteomes" id="UP001152531">
    <property type="component" value="Unassembled WGS sequence"/>
</dbReference>
<protein>
    <submittedName>
        <fullName evidence="1">Cytochrome P450 52A13</fullName>
    </submittedName>
</protein>
<keyword evidence="2" id="KW-1185">Reference proteome</keyword>
<evidence type="ECO:0000313" key="2">
    <source>
        <dbReference type="Proteomes" id="UP001152531"/>
    </source>
</evidence>